<dbReference type="SUPFAM" id="SSF51735">
    <property type="entry name" value="NAD(P)-binding Rossmann-fold domains"/>
    <property type="match status" value="1"/>
</dbReference>
<evidence type="ECO:0000313" key="2">
    <source>
        <dbReference type="EMBL" id="MEN7538421.1"/>
    </source>
</evidence>
<comment type="caution">
    <text evidence="2">The sequence shown here is derived from an EMBL/GenBank/DDBJ whole genome shotgun (WGS) entry which is preliminary data.</text>
</comment>
<dbReference type="PANTHER" id="PTHR43245">
    <property type="entry name" value="BIFUNCTIONAL POLYMYXIN RESISTANCE PROTEIN ARNA"/>
    <property type="match status" value="1"/>
</dbReference>
<gene>
    <name evidence="2" type="ORF">ABDJ38_14655</name>
</gene>
<reference evidence="2 3" key="1">
    <citation type="submission" date="2024-05" db="EMBL/GenBank/DDBJ databases">
        <authorList>
            <person name="Park S."/>
        </authorList>
    </citation>
    <scope>NUCLEOTIDE SEQUENCE [LARGE SCALE GENOMIC DNA]</scope>
    <source>
        <strain evidence="2 3">DGU5</strain>
    </source>
</reference>
<dbReference type="PANTHER" id="PTHR43245:SF51">
    <property type="entry name" value="SHORT CHAIN DEHYDROGENASE_REDUCTASE FAMILY 42E, MEMBER 2"/>
    <property type="match status" value="1"/>
</dbReference>
<dbReference type="InterPro" id="IPR036291">
    <property type="entry name" value="NAD(P)-bd_dom_sf"/>
</dbReference>
<name>A0ABV0D0P2_9SPHN</name>
<evidence type="ECO:0000313" key="3">
    <source>
        <dbReference type="Proteomes" id="UP001484535"/>
    </source>
</evidence>
<dbReference type="RefSeq" id="WP_346785871.1">
    <property type="nucleotide sequence ID" value="NZ_JBDLBR010000005.1"/>
</dbReference>
<dbReference type="EMBL" id="JBDLBR010000005">
    <property type="protein sequence ID" value="MEN7538421.1"/>
    <property type="molecule type" value="Genomic_DNA"/>
</dbReference>
<dbReference type="Pfam" id="PF07993">
    <property type="entry name" value="NAD_binding_4"/>
    <property type="match status" value="1"/>
</dbReference>
<feature type="domain" description="Thioester reductase (TE)" evidence="1">
    <location>
        <begin position="50"/>
        <end position="217"/>
    </location>
</feature>
<dbReference type="Gene3D" id="3.40.50.720">
    <property type="entry name" value="NAD(P)-binding Rossmann-like Domain"/>
    <property type="match status" value="1"/>
</dbReference>
<dbReference type="Proteomes" id="UP001484535">
    <property type="component" value="Unassembled WGS sequence"/>
</dbReference>
<dbReference type="InterPro" id="IPR013120">
    <property type="entry name" value="FAR_NAD-bd"/>
</dbReference>
<evidence type="ECO:0000259" key="1">
    <source>
        <dbReference type="Pfam" id="PF07993"/>
    </source>
</evidence>
<proteinExistence type="predicted"/>
<organism evidence="2 3">
    <name type="scientific">Aurantiacibacter flavus</name>
    <dbReference type="NCBI Taxonomy" id="3145232"/>
    <lineage>
        <taxon>Bacteria</taxon>
        <taxon>Pseudomonadati</taxon>
        <taxon>Pseudomonadota</taxon>
        <taxon>Alphaproteobacteria</taxon>
        <taxon>Sphingomonadales</taxon>
        <taxon>Erythrobacteraceae</taxon>
        <taxon>Aurantiacibacter</taxon>
    </lineage>
</organism>
<accession>A0ABV0D0P2</accession>
<keyword evidence="3" id="KW-1185">Reference proteome</keyword>
<protein>
    <submittedName>
        <fullName evidence="2">SDR family oxidoreductase</fullName>
    </submittedName>
</protein>
<sequence length="335" mass="35578">MLTVLVTGAAGLIGGEVCARLAARGHRVIGMVRRRAEVLGNDGAPVPLARMVSGDVTLPLMGLNPVELRCDVVIHCAASLVFDAPEPELEAINVEGTRNALAFAQAAGAGFLHVSTAYVCGLEQGAIAEAPVPPGRQFANNYEASKARGEAVVEQSGLSFVIARPSIVLGDHASGTIRDFPTLCNVFRLMARGRLPLFPALEGATLDLVPICHVAEGIARLAEHFDTAQGHHVHLSADSPLPARALADAVCRQPHLQHPEVVDPTQFDIAALPRVAQAMLATYGSYFTRDPRFEAGNIERLTGLTCPPADAAWIDRLVAYAFTRDYLPSPPPNKV</sequence>
<dbReference type="InterPro" id="IPR050177">
    <property type="entry name" value="Lipid_A_modif_metabolic_enz"/>
</dbReference>